<dbReference type="SUPFAM" id="SSF46973">
    <property type="entry name" value="Enzyme IIa from lactose specific PTS, IIa-lac"/>
    <property type="match status" value="1"/>
</dbReference>
<dbReference type="PANTHER" id="PTHR34382">
    <property type="entry name" value="PTS SYSTEM N,N'-DIACETYLCHITOBIOSE-SPECIFIC EIIA COMPONENT"/>
    <property type="match status" value="1"/>
</dbReference>
<dbReference type="OrthoDB" id="350602at2"/>
<dbReference type="AlphaFoldDB" id="A0A1Y0KZ17"/>
<keyword evidence="7" id="KW-0762">Sugar transport</keyword>
<dbReference type="PANTHER" id="PTHR34382:SF9">
    <property type="entry name" value="PHOSPHOTRANSFERASE SYSTEM SUGAR-SPECIFIC EII COMPONENT"/>
    <property type="match status" value="1"/>
</dbReference>
<dbReference type="Gene3D" id="1.20.58.80">
    <property type="entry name" value="Phosphotransferase system, lactose/cellobiose-type IIA subunit"/>
    <property type="match status" value="1"/>
</dbReference>
<organism evidence="18 19">
    <name type="scientific">Spiroplasma clarkii</name>
    <dbReference type="NCBI Taxonomy" id="2139"/>
    <lineage>
        <taxon>Bacteria</taxon>
        <taxon>Bacillati</taxon>
        <taxon>Mycoplasmatota</taxon>
        <taxon>Mollicutes</taxon>
        <taxon>Entomoplasmatales</taxon>
        <taxon>Spiroplasmataceae</taxon>
        <taxon>Spiroplasma</taxon>
    </lineage>
</organism>
<evidence type="ECO:0000256" key="5">
    <source>
        <dbReference type="ARBA" id="ARBA00022490"/>
    </source>
</evidence>
<comment type="subunit">
    <text evidence="2">Homotrimer.</text>
</comment>
<protein>
    <recommendedName>
        <fullName evidence="3">PTS system lactose-specific EIIA component</fullName>
    </recommendedName>
    <alternativeName>
        <fullName evidence="12">EIIA-Lac</fullName>
    </alternativeName>
    <alternativeName>
        <fullName evidence="14">EIII-Lac</fullName>
    </alternativeName>
    <alternativeName>
        <fullName evidence="13">Lactose-specific phosphotransferase enzyme IIA component</fullName>
    </alternativeName>
</protein>
<evidence type="ECO:0000256" key="2">
    <source>
        <dbReference type="ARBA" id="ARBA00011233"/>
    </source>
</evidence>
<feature type="binding site" evidence="16">
    <location>
        <position position="82"/>
    </location>
    <ligand>
        <name>Mg(2+)</name>
        <dbReference type="ChEBI" id="CHEBI:18420"/>
        <note>ligand shared between all trimeric partners</note>
    </ligand>
</feature>
<evidence type="ECO:0000256" key="7">
    <source>
        <dbReference type="ARBA" id="ARBA00022597"/>
    </source>
</evidence>
<evidence type="ECO:0000256" key="12">
    <source>
        <dbReference type="ARBA" id="ARBA00030293"/>
    </source>
</evidence>
<comment type="subcellular location">
    <subcellularLocation>
        <location evidence="1">Cytoplasm</location>
    </subcellularLocation>
</comment>
<gene>
    <name evidence="18" type="primary">lacF</name>
    <name evidence="18" type="ORF">SCLAR_v1c01010</name>
</gene>
<accession>A0A1Y0KZ17</accession>
<dbReference type="KEGG" id="scla:SCLARK_00215"/>
<evidence type="ECO:0000256" key="9">
    <source>
        <dbReference type="ARBA" id="ARBA00022683"/>
    </source>
</evidence>
<dbReference type="GO" id="GO:0046872">
    <property type="term" value="F:metal ion binding"/>
    <property type="evidence" value="ECO:0007669"/>
    <property type="project" value="UniProtKB-KW"/>
</dbReference>
<evidence type="ECO:0000256" key="6">
    <source>
        <dbReference type="ARBA" id="ARBA00022553"/>
    </source>
</evidence>
<keyword evidence="4" id="KW-0813">Transport</keyword>
<evidence type="ECO:0000256" key="3">
    <source>
        <dbReference type="ARBA" id="ARBA00014322"/>
    </source>
</evidence>
<evidence type="ECO:0000313" key="18">
    <source>
        <dbReference type="EMBL" id="ATX70436.1"/>
    </source>
</evidence>
<dbReference type="PROSITE" id="PS51095">
    <property type="entry name" value="PTS_EIIA_TYPE_3"/>
    <property type="match status" value="1"/>
</dbReference>
<evidence type="ECO:0000256" key="14">
    <source>
        <dbReference type="ARBA" id="ARBA00032708"/>
    </source>
</evidence>
<dbReference type="InterPro" id="IPR003188">
    <property type="entry name" value="PTS_IIA_lac/cel"/>
</dbReference>
<keyword evidence="11 16" id="KW-0460">Magnesium</keyword>
<dbReference type="PIRSF" id="PIRSF000699">
    <property type="entry name" value="PTS_IILac_III"/>
    <property type="match status" value="1"/>
</dbReference>
<keyword evidence="10 16" id="KW-0479">Metal-binding</keyword>
<evidence type="ECO:0000313" key="19">
    <source>
        <dbReference type="Proteomes" id="UP000231179"/>
    </source>
</evidence>
<evidence type="ECO:0000256" key="8">
    <source>
        <dbReference type="ARBA" id="ARBA00022679"/>
    </source>
</evidence>
<keyword evidence="9" id="KW-0598">Phosphotransferase system</keyword>
<evidence type="ECO:0000256" key="15">
    <source>
        <dbReference type="PIRSR" id="PIRSR000699-1"/>
    </source>
</evidence>
<comment type="cofactor">
    <cofactor evidence="16">
        <name>Mg(2+)</name>
        <dbReference type="ChEBI" id="CHEBI:18420"/>
    </cofactor>
    <text evidence="16">Binds 1 Mg(2+) ion per trimer.</text>
</comment>
<dbReference type="InterPro" id="IPR036542">
    <property type="entry name" value="PTS_IIA_lac/cel_sf"/>
</dbReference>
<keyword evidence="6" id="KW-0597">Phosphoprotein</keyword>
<evidence type="ECO:0000256" key="16">
    <source>
        <dbReference type="PIRSR" id="PIRSR000699-2"/>
    </source>
</evidence>
<dbReference type="CDD" id="cd00215">
    <property type="entry name" value="PTS_IIA_lac"/>
    <property type="match status" value="1"/>
</dbReference>
<dbReference type="GO" id="GO:0009401">
    <property type="term" value="P:phosphoenolpyruvate-dependent sugar phosphotransferase system"/>
    <property type="evidence" value="ECO:0007669"/>
    <property type="project" value="UniProtKB-KW"/>
</dbReference>
<evidence type="ECO:0000256" key="11">
    <source>
        <dbReference type="ARBA" id="ARBA00022842"/>
    </source>
</evidence>
<keyword evidence="8" id="KW-0808">Transferase</keyword>
<dbReference type="RefSeq" id="WP_100253998.1">
    <property type="nucleotide sequence ID" value="NZ_CP015819.1"/>
</dbReference>
<evidence type="ECO:0000256" key="10">
    <source>
        <dbReference type="ARBA" id="ARBA00022723"/>
    </source>
</evidence>
<dbReference type="Pfam" id="PF02255">
    <property type="entry name" value="PTS_IIA"/>
    <property type="match status" value="1"/>
</dbReference>
<dbReference type="Proteomes" id="UP000231179">
    <property type="component" value="Chromosome"/>
</dbReference>
<evidence type="ECO:0000256" key="17">
    <source>
        <dbReference type="PROSITE-ProRule" id="PRU00418"/>
    </source>
</evidence>
<name>A0A1Y0KZ17_9MOLU</name>
<evidence type="ECO:0000256" key="4">
    <source>
        <dbReference type="ARBA" id="ARBA00022448"/>
    </source>
</evidence>
<proteinExistence type="predicted"/>
<dbReference type="GO" id="GO:0016740">
    <property type="term" value="F:transferase activity"/>
    <property type="evidence" value="ECO:0007669"/>
    <property type="project" value="UniProtKB-KW"/>
</dbReference>
<sequence>MENKEAVTKKGLELVAYAGEARSYILEALEDARNGDFSNIDNLMKEAEALINHAHKAQFDLLVTEARGEYADVTLTMVHGQDHLMTTILLKELAVSLIELWRLNKK</sequence>
<keyword evidence="5" id="KW-0963">Cytoplasm</keyword>
<dbReference type="EMBL" id="CP024870">
    <property type="protein sequence ID" value="ATX70436.1"/>
    <property type="molecule type" value="Genomic_DNA"/>
</dbReference>
<evidence type="ECO:0000256" key="13">
    <source>
        <dbReference type="ARBA" id="ARBA00031467"/>
    </source>
</evidence>
<dbReference type="GO" id="GO:0005737">
    <property type="term" value="C:cytoplasm"/>
    <property type="evidence" value="ECO:0007669"/>
    <property type="project" value="UniProtKB-SubCell"/>
</dbReference>
<feature type="active site" description="Tele-phosphohistidine intermediate" evidence="15">
    <location>
        <position position="79"/>
    </location>
</feature>
<reference evidence="18 19" key="1">
    <citation type="submission" date="2017-11" db="EMBL/GenBank/DDBJ databases">
        <title>Complete genome sequence of Spiroplasma clarkii CN-5 (DSM 19994).</title>
        <authorList>
            <person name="Tsai Y.-M."/>
            <person name="Chang A."/>
            <person name="Lo W.-S."/>
            <person name="Kuo C.-H."/>
        </authorList>
    </citation>
    <scope>NUCLEOTIDE SEQUENCE [LARGE SCALE GENOMIC DNA]</scope>
    <source>
        <strain evidence="18 19">CN-5</strain>
    </source>
</reference>
<keyword evidence="19" id="KW-1185">Reference proteome</keyword>
<feature type="modified residue" description="Phosphohistidine; by HPr" evidence="17">
    <location>
        <position position="79"/>
    </location>
</feature>
<evidence type="ECO:0000256" key="1">
    <source>
        <dbReference type="ARBA" id="ARBA00004496"/>
    </source>
</evidence>